<dbReference type="HOGENOM" id="CLU_017692_1_3_10"/>
<evidence type="ECO:0000313" key="4">
    <source>
        <dbReference type="Proteomes" id="UP000003805"/>
    </source>
</evidence>
<organism evidence="3 4">
    <name type="scientific">Segatella oris C735</name>
    <dbReference type="NCBI Taxonomy" id="563008"/>
    <lineage>
        <taxon>Bacteria</taxon>
        <taxon>Pseudomonadati</taxon>
        <taxon>Bacteroidota</taxon>
        <taxon>Bacteroidia</taxon>
        <taxon>Bacteroidales</taxon>
        <taxon>Prevotellaceae</taxon>
        <taxon>Segatella</taxon>
    </lineage>
</organism>
<sequence>MHDNRNNEMNIRTLFSIALPLLFSTSVLSGCGSKDKDNNDADKVKSEANIPIDNDLRGRLEDFADKPRPRGAFGFHVYDLTADKPVYGCNENKVQPSASCMKLLSGVAGLHLLGTKYLYATSLYTKGTATDGTFKGDISFKAGLDPQLNGPDLVMFAKALRRKGVQKLDGRLIIDLVISDPVQSEEHWYPWDLSFSKYGVFYKGADRITKEVKNALRTAGISVDDKQVVMGRTPRGSHCIFRFYRSIDRVIERMMKNSSNTQATALLYTIGHKANPHASPVKAGVAYLRAFVRQELGLSDSTIVIHDGCGLCTHNQIAPTTLTTVLRYAYNHKPIYRMLYDNLAVAGVDGTLRRELSSPVLHGKVRAKTGTLSHPYGISSLAGYCQGANGHLLAFAIMDHDMSVLDARVLQKKLCEILVKPAQKNS</sequence>
<dbReference type="eggNOG" id="COG2027">
    <property type="taxonomic scope" value="Bacteria"/>
</dbReference>
<dbReference type="AlphaFoldDB" id="D7NEF2"/>
<dbReference type="SUPFAM" id="SSF56601">
    <property type="entry name" value="beta-lactamase/transpeptidase-like"/>
    <property type="match status" value="1"/>
</dbReference>
<dbReference type="GO" id="GO:0004185">
    <property type="term" value="F:serine-type carboxypeptidase activity"/>
    <property type="evidence" value="ECO:0007669"/>
    <property type="project" value="InterPro"/>
</dbReference>
<dbReference type="InterPro" id="IPR000667">
    <property type="entry name" value="Peptidase_S13"/>
</dbReference>
<dbReference type="EMBL" id="GL349570">
    <property type="protein sequence ID" value="EFI47934.1"/>
    <property type="molecule type" value="Genomic_DNA"/>
</dbReference>
<dbReference type="PANTHER" id="PTHR30023:SF0">
    <property type="entry name" value="PENICILLIN-SENSITIVE CARBOXYPEPTIDASE A"/>
    <property type="match status" value="1"/>
</dbReference>
<dbReference type="Gene3D" id="3.50.80.20">
    <property type="entry name" value="D-Ala-D-Ala carboxypeptidase C, peptidase S13"/>
    <property type="match status" value="1"/>
</dbReference>
<keyword evidence="3" id="KW-0645">Protease</keyword>
<protein>
    <submittedName>
        <fullName evidence="3">D-alanyl-D-alanine carboxypeptidase/D-alanyl-D-alanine-endopeptidase</fullName>
    </submittedName>
</protein>
<keyword evidence="4" id="KW-1185">Reference proteome</keyword>
<name>D7NEF2_9BACT</name>
<accession>D7NEF2</accession>
<reference evidence="3 4" key="1">
    <citation type="submission" date="2010-02" db="EMBL/GenBank/DDBJ databases">
        <title>The Genome Sequence of Prevotella oris strain C735.</title>
        <authorList>
            <consortium name="The Broad Institute Genome Sequencing Platform"/>
            <person name="Ward D."/>
            <person name="Feldgarden M."/>
            <person name="Earl A."/>
            <person name="Young S.K."/>
            <person name="Zeng Q."/>
            <person name="Koehrsen M."/>
            <person name="Alvarado L."/>
            <person name="Berlin A."/>
            <person name="Bochicchio J."/>
            <person name="Borenstein D."/>
            <person name="Chapman S.B."/>
            <person name="Chen Z."/>
            <person name="Engels R."/>
            <person name="Freedman E."/>
            <person name="Gellesch M."/>
            <person name="Goldberg J."/>
            <person name="Griggs A."/>
            <person name="Gujja S."/>
            <person name="Heilman E."/>
            <person name="Heiman D."/>
            <person name="Hepburn T."/>
            <person name="Howarth C."/>
            <person name="Jen D."/>
            <person name="Larson L."/>
            <person name="Mehta T."/>
            <person name="Park D."/>
            <person name="Pearson M."/>
            <person name="Roberts A."/>
            <person name="Saif S."/>
            <person name="Shea T."/>
            <person name="Shenoy N."/>
            <person name="Sisk P."/>
            <person name="Stolte C."/>
            <person name="Sykes S."/>
            <person name="Thomson T."/>
            <person name="Walk T."/>
            <person name="White J."/>
            <person name="Yandava C."/>
            <person name="Sibley C.D."/>
            <person name="Field T.R."/>
            <person name="Grinwis M."/>
            <person name="Eshaghurshan C.S."/>
            <person name="Surette M.G."/>
            <person name="Haas B."/>
            <person name="Nusbaum C."/>
            <person name="Birren B."/>
        </authorList>
    </citation>
    <scope>NUCLEOTIDE SEQUENCE [LARGE SCALE GENOMIC DNA]</scope>
    <source>
        <strain evidence="3 4">C735</strain>
    </source>
</reference>
<dbReference type="Proteomes" id="UP000003805">
    <property type="component" value="Unassembled WGS sequence"/>
</dbReference>
<keyword evidence="3" id="KW-0121">Carboxypeptidase</keyword>
<evidence type="ECO:0000256" key="1">
    <source>
        <dbReference type="ARBA" id="ARBA00006096"/>
    </source>
</evidence>
<evidence type="ECO:0000313" key="3">
    <source>
        <dbReference type="EMBL" id="EFI47934.1"/>
    </source>
</evidence>
<evidence type="ECO:0000256" key="2">
    <source>
        <dbReference type="ARBA" id="ARBA00022801"/>
    </source>
</evidence>
<dbReference type="Gene3D" id="3.40.710.10">
    <property type="entry name" value="DD-peptidase/beta-lactamase superfamily"/>
    <property type="match status" value="1"/>
</dbReference>
<dbReference type="NCBIfam" id="TIGR00666">
    <property type="entry name" value="PBP4"/>
    <property type="match status" value="1"/>
</dbReference>
<keyword evidence="2" id="KW-0378">Hydrolase</keyword>
<dbReference type="Pfam" id="PF02113">
    <property type="entry name" value="Peptidase_S13"/>
    <property type="match status" value="2"/>
</dbReference>
<proteinExistence type="inferred from homology"/>
<dbReference type="PRINTS" id="PR00922">
    <property type="entry name" value="DADACBPTASE3"/>
</dbReference>
<dbReference type="InterPro" id="IPR012338">
    <property type="entry name" value="Beta-lactam/transpept-like"/>
</dbReference>
<dbReference type="PROSITE" id="PS51257">
    <property type="entry name" value="PROKAR_LIPOPROTEIN"/>
    <property type="match status" value="1"/>
</dbReference>
<dbReference type="PANTHER" id="PTHR30023">
    <property type="entry name" value="D-ALANYL-D-ALANINE CARBOXYPEPTIDASE"/>
    <property type="match status" value="1"/>
</dbReference>
<gene>
    <name evidence="3" type="ORF">HMPREF0665_01928</name>
</gene>
<dbReference type="GO" id="GO:0000270">
    <property type="term" value="P:peptidoglycan metabolic process"/>
    <property type="evidence" value="ECO:0007669"/>
    <property type="project" value="TreeGrafter"/>
</dbReference>
<comment type="similarity">
    <text evidence="1">Belongs to the peptidase S13 family.</text>
</comment>
<dbReference type="GO" id="GO:0006508">
    <property type="term" value="P:proteolysis"/>
    <property type="evidence" value="ECO:0007669"/>
    <property type="project" value="InterPro"/>
</dbReference>